<feature type="domain" description="DHHA1" evidence="8">
    <location>
        <begin position="355"/>
        <end position="448"/>
    </location>
</feature>
<dbReference type="SUPFAM" id="SSF64182">
    <property type="entry name" value="DHH phosphoesterases"/>
    <property type="match status" value="1"/>
</dbReference>
<dbReference type="AlphaFoldDB" id="A0A134B3F8"/>
<gene>
    <name evidence="10" type="ORF">HMPREF3185_01691</name>
</gene>
<dbReference type="PANTHER" id="PTHR30255">
    <property type="entry name" value="SINGLE-STRANDED-DNA-SPECIFIC EXONUCLEASE RECJ"/>
    <property type="match status" value="1"/>
</dbReference>
<dbReference type="Pfam" id="PF17768">
    <property type="entry name" value="RecJ_OB"/>
    <property type="match status" value="1"/>
</dbReference>
<keyword evidence="6" id="KW-0175">Coiled coil</keyword>
<dbReference type="GO" id="GO:0003676">
    <property type="term" value="F:nucleic acid binding"/>
    <property type="evidence" value="ECO:0007669"/>
    <property type="project" value="InterPro"/>
</dbReference>
<comment type="caution">
    <text evidence="10">The sequence shown here is derived from an EMBL/GenBank/DDBJ whole genome shotgun (WGS) entry which is preliminary data.</text>
</comment>
<comment type="similarity">
    <text evidence="1">Belongs to the RecJ family.</text>
</comment>
<dbReference type="NCBIfam" id="TIGR00644">
    <property type="entry name" value="recJ"/>
    <property type="match status" value="1"/>
</dbReference>
<dbReference type="Pfam" id="PF02272">
    <property type="entry name" value="DHHA1"/>
    <property type="match status" value="1"/>
</dbReference>
<evidence type="ECO:0000259" key="9">
    <source>
        <dbReference type="Pfam" id="PF17768"/>
    </source>
</evidence>
<dbReference type="Proteomes" id="UP000070224">
    <property type="component" value="Unassembled WGS sequence"/>
</dbReference>
<keyword evidence="11" id="KW-1185">Reference proteome</keyword>
<protein>
    <recommendedName>
        <fullName evidence="2">Single-stranded-DNA-specific exonuclease RecJ</fullName>
    </recommendedName>
</protein>
<reference evidence="11" key="1">
    <citation type="submission" date="2016-01" db="EMBL/GenBank/DDBJ databases">
        <authorList>
            <person name="Mitreva M."/>
            <person name="Pepin K.H."/>
            <person name="Mihindukulasuriya K.A."/>
            <person name="Fulton R."/>
            <person name="Fronick C."/>
            <person name="O'Laughlin M."/>
            <person name="Miner T."/>
            <person name="Herter B."/>
            <person name="Rosa B.A."/>
            <person name="Cordes M."/>
            <person name="Tomlinson C."/>
            <person name="Wollam A."/>
            <person name="Palsikar V.B."/>
            <person name="Mardis E.R."/>
            <person name="Wilson R.K."/>
        </authorList>
    </citation>
    <scope>NUCLEOTIDE SEQUENCE [LARGE SCALE GENOMIC DNA]</scope>
    <source>
        <strain evidence="11">KA00683</strain>
    </source>
</reference>
<proteinExistence type="inferred from homology"/>
<accession>A0A134B3F8</accession>
<keyword evidence="3" id="KW-0540">Nuclease</keyword>
<dbReference type="PATRIC" id="fig|322095.3.peg.1667"/>
<evidence type="ECO:0000313" key="11">
    <source>
        <dbReference type="Proteomes" id="UP000070224"/>
    </source>
</evidence>
<evidence type="ECO:0000313" key="10">
    <source>
        <dbReference type="EMBL" id="KXB74483.1"/>
    </source>
</evidence>
<dbReference type="Pfam" id="PF01368">
    <property type="entry name" value="DHH"/>
    <property type="match status" value="1"/>
</dbReference>
<dbReference type="Gene3D" id="3.90.1640.30">
    <property type="match status" value="1"/>
</dbReference>
<evidence type="ECO:0000256" key="1">
    <source>
        <dbReference type="ARBA" id="ARBA00005915"/>
    </source>
</evidence>
<name>A0A134B3F8_9PORP</name>
<evidence type="ECO:0000256" key="6">
    <source>
        <dbReference type="SAM" id="Coils"/>
    </source>
</evidence>
<dbReference type="InterPro" id="IPR003156">
    <property type="entry name" value="DHHA1_dom"/>
</dbReference>
<keyword evidence="4" id="KW-0378">Hydrolase</keyword>
<evidence type="ECO:0000259" key="7">
    <source>
        <dbReference type="Pfam" id="PF01368"/>
    </source>
</evidence>
<feature type="domain" description="RecJ OB" evidence="9">
    <location>
        <begin position="465"/>
        <end position="575"/>
    </location>
</feature>
<keyword evidence="5 10" id="KW-0269">Exonuclease</keyword>
<dbReference type="GO" id="GO:0008409">
    <property type="term" value="F:5'-3' exonuclease activity"/>
    <property type="evidence" value="ECO:0007669"/>
    <property type="project" value="InterPro"/>
</dbReference>
<dbReference type="GO" id="GO:0006281">
    <property type="term" value="P:DNA repair"/>
    <property type="evidence" value="ECO:0007669"/>
    <property type="project" value="InterPro"/>
</dbReference>
<organism evidence="10 11">
    <name type="scientific">Porphyromonas somerae</name>
    <dbReference type="NCBI Taxonomy" id="322095"/>
    <lineage>
        <taxon>Bacteria</taxon>
        <taxon>Pseudomonadati</taxon>
        <taxon>Bacteroidota</taxon>
        <taxon>Bacteroidia</taxon>
        <taxon>Bacteroidales</taxon>
        <taxon>Porphyromonadaceae</taxon>
        <taxon>Porphyromonas</taxon>
    </lineage>
</organism>
<dbReference type="EMBL" id="LSDK01000121">
    <property type="protein sequence ID" value="KXB74483.1"/>
    <property type="molecule type" value="Genomic_DNA"/>
</dbReference>
<dbReference type="Gene3D" id="3.10.310.30">
    <property type="match status" value="1"/>
</dbReference>
<evidence type="ECO:0000256" key="2">
    <source>
        <dbReference type="ARBA" id="ARBA00019841"/>
    </source>
</evidence>
<dbReference type="InterPro" id="IPR041122">
    <property type="entry name" value="RecJ_OB"/>
</dbReference>
<dbReference type="InterPro" id="IPR038763">
    <property type="entry name" value="DHH_sf"/>
</dbReference>
<sequence length="589" mass="66682">MSQSWEIRQYTADEEAQACELATRLGLFPAMGHLLVARGIRTYEEAQSFFSPRLEELHDPFAMEDMQVAVERLNKAIEQREHILIYGDYDVDGTTAVALLYRYLRAQCLPEEYLHYYIPDRYDDGYGITLQGIDYARQLGVSLIISVDTGIKAFEEITYAREHGMDFIVCDHHTPDDSLPPATAILNPKRHDNHYPFTELSGCGVAFKLVQGLASHRDLPFESLLPLLELLVLSIAQDRVSILGENRIFISHGLQLINSHPSVAITYLMRLGKIQPGRVDMASIYYELGPRINAAGRMAHGAESVKLLIAEDAATAEAQSQILDEYNRQRQELDQQVTREAIALVESDPQLQKQRLIILYRPEWNKGVMGIVAARLADRFHRPVLILSHSTGDFLAGSGRSAGGFDLYQAIQACSDCLENFGGHIFAAGLTIREDRLPEFMRRIQEYADGVEQATSQPFTPTLQIDAELKPSEVSRTLLRQVEMLYPFGTDNERPIFMTRSMRDAGGTRAVGKALQHLSLRMTDSYQRIRPLHGFALGLARYAPEIIRHNAFALCFELEENNFYPQSFLQLRVKDLCLESELSERLKDR</sequence>
<feature type="coiled-coil region" evidence="6">
    <location>
        <begin position="316"/>
        <end position="343"/>
    </location>
</feature>
<feature type="domain" description="DDH" evidence="7">
    <location>
        <begin position="82"/>
        <end position="219"/>
    </location>
</feature>
<evidence type="ECO:0000256" key="5">
    <source>
        <dbReference type="ARBA" id="ARBA00022839"/>
    </source>
</evidence>
<evidence type="ECO:0000256" key="4">
    <source>
        <dbReference type="ARBA" id="ARBA00022801"/>
    </source>
</evidence>
<evidence type="ECO:0000259" key="8">
    <source>
        <dbReference type="Pfam" id="PF02272"/>
    </source>
</evidence>
<dbReference type="PANTHER" id="PTHR30255:SF2">
    <property type="entry name" value="SINGLE-STRANDED-DNA-SPECIFIC EXONUCLEASE RECJ"/>
    <property type="match status" value="1"/>
</dbReference>
<dbReference type="STRING" id="322095.HMPREF3185_01691"/>
<evidence type="ECO:0000256" key="3">
    <source>
        <dbReference type="ARBA" id="ARBA00022722"/>
    </source>
</evidence>
<dbReference type="OrthoDB" id="9809852at2"/>
<dbReference type="InterPro" id="IPR001667">
    <property type="entry name" value="DDH_dom"/>
</dbReference>
<dbReference type="RefSeq" id="WP_060935810.1">
    <property type="nucleotide sequence ID" value="NZ_KQ960462.1"/>
</dbReference>
<dbReference type="GO" id="GO:0006310">
    <property type="term" value="P:DNA recombination"/>
    <property type="evidence" value="ECO:0007669"/>
    <property type="project" value="InterPro"/>
</dbReference>
<dbReference type="InterPro" id="IPR051673">
    <property type="entry name" value="SSDNA_exonuclease_RecJ"/>
</dbReference>
<dbReference type="InterPro" id="IPR004610">
    <property type="entry name" value="RecJ"/>
</dbReference>